<dbReference type="Proteomes" id="UP001488838">
    <property type="component" value="Unassembled WGS sequence"/>
</dbReference>
<feature type="domain" description="Carboxylesterase type B" evidence="3">
    <location>
        <begin position="29"/>
        <end position="548"/>
    </location>
</feature>
<comment type="similarity">
    <text evidence="1">Belongs to the type-B carboxylesterase/lipase family.</text>
</comment>
<evidence type="ECO:0000256" key="1">
    <source>
        <dbReference type="ARBA" id="ARBA00005964"/>
    </source>
</evidence>
<protein>
    <recommendedName>
        <fullName evidence="3">Carboxylesterase type B domain-containing protein</fullName>
    </recommendedName>
</protein>
<dbReference type="InterPro" id="IPR050309">
    <property type="entry name" value="Type-B_Carboxylest/Lipase"/>
</dbReference>
<feature type="region of interest" description="Disordered" evidence="2">
    <location>
        <begin position="1"/>
        <end position="28"/>
    </location>
</feature>
<reference evidence="4 5" key="1">
    <citation type="journal article" date="2023" name="bioRxiv">
        <title>Conserved and derived expression patterns and positive selection on dental genes reveal complex evolutionary context of ever-growing rodent molars.</title>
        <authorList>
            <person name="Calamari Z.T."/>
            <person name="Song A."/>
            <person name="Cohen E."/>
            <person name="Akter M."/>
            <person name="Roy R.D."/>
            <person name="Hallikas O."/>
            <person name="Christensen M.M."/>
            <person name="Li P."/>
            <person name="Marangoni P."/>
            <person name="Jernvall J."/>
            <person name="Klein O.D."/>
        </authorList>
    </citation>
    <scope>NUCLEOTIDE SEQUENCE [LARGE SCALE GENOMIC DNA]</scope>
    <source>
        <strain evidence="4">V071</strain>
    </source>
</reference>
<evidence type="ECO:0000313" key="4">
    <source>
        <dbReference type="EMBL" id="KAK7804885.1"/>
    </source>
</evidence>
<dbReference type="FunFam" id="3.40.50.1820:FF:000128">
    <property type="entry name" value="Carboxylic ester hydrolase"/>
    <property type="match status" value="1"/>
</dbReference>
<organism evidence="4 5">
    <name type="scientific">Myodes glareolus</name>
    <name type="common">Bank vole</name>
    <name type="synonym">Clethrionomys glareolus</name>
    <dbReference type="NCBI Taxonomy" id="447135"/>
    <lineage>
        <taxon>Eukaryota</taxon>
        <taxon>Metazoa</taxon>
        <taxon>Chordata</taxon>
        <taxon>Craniata</taxon>
        <taxon>Vertebrata</taxon>
        <taxon>Euteleostomi</taxon>
        <taxon>Mammalia</taxon>
        <taxon>Eutheria</taxon>
        <taxon>Euarchontoglires</taxon>
        <taxon>Glires</taxon>
        <taxon>Rodentia</taxon>
        <taxon>Myomorpha</taxon>
        <taxon>Muroidea</taxon>
        <taxon>Cricetidae</taxon>
        <taxon>Arvicolinae</taxon>
        <taxon>Myodes</taxon>
    </lineage>
</organism>
<dbReference type="EMBL" id="JBBHLL010000361">
    <property type="protein sequence ID" value="KAK7804885.1"/>
    <property type="molecule type" value="Genomic_DNA"/>
</dbReference>
<evidence type="ECO:0000259" key="3">
    <source>
        <dbReference type="Pfam" id="PF00135"/>
    </source>
</evidence>
<gene>
    <name evidence="4" type="ORF">U0070_006867</name>
</gene>
<comment type="caution">
    <text evidence="4">The sequence shown here is derived from an EMBL/GenBank/DDBJ whole genome shotgun (WGS) entry which is preliminary data.</text>
</comment>
<dbReference type="InterPro" id="IPR029058">
    <property type="entry name" value="AB_hydrolase_fold"/>
</dbReference>
<dbReference type="Gene3D" id="3.40.50.1820">
    <property type="entry name" value="alpha/beta hydrolase"/>
    <property type="match status" value="1"/>
</dbReference>
<evidence type="ECO:0000256" key="2">
    <source>
        <dbReference type="SAM" id="MobiDB-lite"/>
    </source>
</evidence>
<evidence type="ECO:0000313" key="5">
    <source>
        <dbReference type="Proteomes" id="UP001488838"/>
    </source>
</evidence>
<sequence>MFWPTQALSEAVDSPSDPSLPISGSKVTQPEVTTSLGRVKGRQVGVKGTERLVNVFLGIPFAQAPLGPLRFSAPLPPQPWEGVRDASTNPPMCMQDVERTSNSRFTLNQKLQIFSISEDCLILNIYSPAETTTGAKLPVMVWIHGGSLVVGSATSHDGSALAAYGNVVIVTVQYRLGIFGFLSTGDKHMPGNQGLLDVVAALRWVQGNIASFGGDPNCVTIFGNSVGGMIVSALVSYPQRSSNCSQPYEITAQNRERCSGSEGCVSERQHSSVCPQTLANSLGCSSVSSAELVQCLLQKEGKDLNNQQKNVKISYISNDSFFPQSPEKLLTEKKFPTVPYLLGVNNHEIGWLMLKVWNILEKLEHLSREELLEISRPFLTSMEVPPEIMPLVIDEYLDKGSDAPAMRYAFQELVGDTVFVIPTLIFSKHLQDAGSPVFLYEFQHTPSSFAKFKPSWVKADHGSESPFVLGGPFLTDESNFLAFPEATEEEKQLSRTMMAQWTQFAHTGNPNGKGLPSWPQLNQLEQYLEIGLQPRIGVKLKKNRLQFWTETLPRKIQEWRQQQKSRKAPEEL</sequence>
<dbReference type="SUPFAM" id="SSF53474">
    <property type="entry name" value="alpha/beta-Hydrolases"/>
    <property type="match status" value="1"/>
</dbReference>
<dbReference type="PANTHER" id="PTHR11559">
    <property type="entry name" value="CARBOXYLESTERASE"/>
    <property type="match status" value="1"/>
</dbReference>
<dbReference type="AlphaFoldDB" id="A0AAW0HRV3"/>
<accession>A0AAW0HRV3</accession>
<proteinExistence type="inferred from homology"/>
<keyword evidence="5" id="KW-1185">Reference proteome</keyword>
<dbReference type="InterPro" id="IPR002018">
    <property type="entry name" value="CarbesteraseB"/>
</dbReference>
<name>A0AAW0HRV3_MYOGA</name>
<dbReference type="Pfam" id="PF00135">
    <property type="entry name" value="COesterase"/>
    <property type="match status" value="1"/>
</dbReference>